<dbReference type="InterPro" id="IPR011051">
    <property type="entry name" value="RmlC_Cupin_sf"/>
</dbReference>
<keyword evidence="1" id="KW-0479">Metal-binding</keyword>
<gene>
    <name evidence="3" type="ORF">D1610_13850</name>
</gene>
<protein>
    <submittedName>
        <fullName evidence="3">Phosphoheptose isomerase</fullName>
    </submittedName>
</protein>
<dbReference type="SUPFAM" id="SSF51182">
    <property type="entry name" value="RmlC-like cupins"/>
    <property type="match status" value="1"/>
</dbReference>
<keyword evidence="2" id="KW-0862">Zinc</keyword>
<comment type="caution">
    <text evidence="3">The sequence shown here is derived from an EMBL/GenBank/DDBJ whole genome shotgun (WGS) entry which is preliminary data.</text>
</comment>
<accession>A0A396RKK4</accession>
<dbReference type="RefSeq" id="WP_118864778.1">
    <property type="nucleotide sequence ID" value="NZ_QWLV01000007.1"/>
</dbReference>
<dbReference type="CDD" id="cd07010">
    <property type="entry name" value="cupin_PMI_type_I_N_bac"/>
    <property type="match status" value="1"/>
</dbReference>
<organism evidence="3 4">
    <name type="scientific">Sphingomonas gilva</name>
    <dbReference type="NCBI Taxonomy" id="2305907"/>
    <lineage>
        <taxon>Bacteria</taxon>
        <taxon>Pseudomonadati</taxon>
        <taxon>Pseudomonadota</taxon>
        <taxon>Alphaproteobacteria</taxon>
        <taxon>Sphingomonadales</taxon>
        <taxon>Sphingomonadaceae</taxon>
        <taxon>Sphingomonas</taxon>
    </lineage>
</organism>
<dbReference type="OrthoDB" id="9808275at2"/>
<dbReference type="InterPro" id="IPR014710">
    <property type="entry name" value="RmlC-like_jellyroll"/>
</dbReference>
<sequence length="274" mass="30581">MPVTRLTTHRVEKPWGRTKLWPGFDDPAPGGEPVGEIWFQTPGDEQPELLVKYLFTSERLSIQVHPDDEEARARGHARGKDEAWVILDAEPESTIALGTVREASREELRAAALDGSIEQLMDWKHFDAGDSVYSPAGTVHAIGAGLTLVEVQQNVDLTYRLYDYGRPRELHLDDGIAVSDPEPFAVEDRSVEVEDGRTILFEGPKFVLERWTDRSRRVDLPEGMTGWFVPLKGTGSLDGVDWRAGECLTLTEQALLAPDEGAEMLFAYPGDKRI</sequence>
<keyword evidence="3" id="KW-0413">Isomerase</keyword>
<evidence type="ECO:0000256" key="1">
    <source>
        <dbReference type="ARBA" id="ARBA00022723"/>
    </source>
</evidence>
<dbReference type="EMBL" id="QWLV01000007">
    <property type="protein sequence ID" value="RHW16804.1"/>
    <property type="molecule type" value="Genomic_DNA"/>
</dbReference>
<proteinExistence type="predicted"/>
<evidence type="ECO:0000313" key="4">
    <source>
        <dbReference type="Proteomes" id="UP000266693"/>
    </source>
</evidence>
<dbReference type="PANTHER" id="PTHR42742">
    <property type="entry name" value="TRANSCRIPTIONAL REPRESSOR MPRA"/>
    <property type="match status" value="1"/>
</dbReference>
<dbReference type="GO" id="GO:0046872">
    <property type="term" value="F:metal ion binding"/>
    <property type="evidence" value="ECO:0007669"/>
    <property type="project" value="UniProtKB-KW"/>
</dbReference>
<evidence type="ECO:0000313" key="3">
    <source>
        <dbReference type="EMBL" id="RHW16804.1"/>
    </source>
</evidence>
<dbReference type="Proteomes" id="UP000266693">
    <property type="component" value="Unassembled WGS sequence"/>
</dbReference>
<dbReference type="AlphaFoldDB" id="A0A396RKK4"/>
<keyword evidence="4" id="KW-1185">Reference proteome</keyword>
<dbReference type="InterPro" id="IPR051804">
    <property type="entry name" value="Carb_Metab_Reg_Kinase/Isom"/>
</dbReference>
<dbReference type="Gene3D" id="2.60.120.10">
    <property type="entry name" value="Jelly Rolls"/>
    <property type="match status" value="1"/>
</dbReference>
<dbReference type="PANTHER" id="PTHR42742:SF3">
    <property type="entry name" value="FRUCTOKINASE"/>
    <property type="match status" value="1"/>
</dbReference>
<evidence type="ECO:0000256" key="2">
    <source>
        <dbReference type="ARBA" id="ARBA00022833"/>
    </source>
</evidence>
<reference evidence="3 4" key="1">
    <citation type="submission" date="2018-08" db="EMBL/GenBank/DDBJ databases">
        <title>The multiple taxonomic identification of Sphingomonas gilva.</title>
        <authorList>
            <person name="Zhu D."/>
            <person name="Zheng S."/>
        </authorList>
    </citation>
    <scope>NUCLEOTIDE SEQUENCE [LARGE SCALE GENOMIC DNA]</scope>
    <source>
        <strain evidence="3 4">ZDH117</strain>
    </source>
</reference>
<dbReference type="GO" id="GO:0016853">
    <property type="term" value="F:isomerase activity"/>
    <property type="evidence" value="ECO:0007669"/>
    <property type="project" value="UniProtKB-KW"/>
</dbReference>
<name>A0A396RKK4_9SPHN</name>